<evidence type="ECO:0000313" key="2">
    <source>
        <dbReference type="EMBL" id="KIJ05110.1"/>
    </source>
</evidence>
<gene>
    <name evidence="2" type="ORF">PAXINDRAFT_21607</name>
</gene>
<reference evidence="3" key="2">
    <citation type="submission" date="2015-01" db="EMBL/GenBank/DDBJ databases">
        <title>Evolutionary Origins and Diversification of the Mycorrhizal Mutualists.</title>
        <authorList>
            <consortium name="DOE Joint Genome Institute"/>
            <consortium name="Mycorrhizal Genomics Consortium"/>
            <person name="Kohler A."/>
            <person name="Kuo A."/>
            <person name="Nagy L.G."/>
            <person name="Floudas D."/>
            <person name="Copeland A."/>
            <person name="Barry K.W."/>
            <person name="Cichocki N."/>
            <person name="Veneault-Fourrey C."/>
            <person name="LaButti K."/>
            <person name="Lindquist E.A."/>
            <person name="Lipzen A."/>
            <person name="Lundell T."/>
            <person name="Morin E."/>
            <person name="Murat C."/>
            <person name="Riley R."/>
            <person name="Ohm R."/>
            <person name="Sun H."/>
            <person name="Tunlid A."/>
            <person name="Henrissat B."/>
            <person name="Grigoriev I.V."/>
            <person name="Hibbett D.S."/>
            <person name="Martin F."/>
        </authorList>
    </citation>
    <scope>NUCLEOTIDE SEQUENCE [LARGE SCALE GENOMIC DNA]</scope>
    <source>
        <strain evidence="3">ATCC 200175</strain>
    </source>
</reference>
<keyword evidence="3" id="KW-1185">Reference proteome</keyword>
<protein>
    <submittedName>
        <fullName evidence="2">Uncharacterized protein</fullName>
    </submittedName>
</protein>
<feature type="region of interest" description="Disordered" evidence="1">
    <location>
        <begin position="55"/>
        <end position="79"/>
    </location>
</feature>
<dbReference type="EMBL" id="KN821236">
    <property type="protein sequence ID" value="KIJ05110.1"/>
    <property type="molecule type" value="Genomic_DNA"/>
</dbReference>
<sequence>MLTFTIRPACSRSPTGRPTGRRDHETKFISHHTLVLTHAHLASLRRAEIRRRHHEMWGDKRRDHDMTGNQQRDEGTTSH</sequence>
<dbReference type="HOGENOM" id="CLU_2606682_0_0_1"/>
<organism evidence="2 3">
    <name type="scientific">Paxillus involutus ATCC 200175</name>
    <dbReference type="NCBI Taxonomy" id="664439"/>
    <lineage>
        <taxon>Eukaryota</taxon>
        <taxon>Fungi</taxon>
        <taxon>Dikarya</taxon>
        <taxon>Basidiomycota</taxon>
        <taxon>Agaricomycotina</taxon>
        <taxon>Agaricomycetes</taxon>
        <taxon>Agaricomycetidae</taxon>
        <taxon>Boletales</taxon>
        <taxon>Paxilineae</taxon>
        <taxon>Paxillaceae</taxon>
        <taxon>Paxillus</taxon>
    </lineage>
</organism>
<reference evidence="2 3" key="1">
    <citation type="submission" date="2014-06" db="EMBL/GenBank/DDBJ databases">
        <authorList>
            <consortium name="DOE Joint Genome Institute"/>
            <person name="Kuo A."/>
            <person name="Kohler A."/>
            <person name="Nagy L.G."/>
            <person name="Floudas D."/>
            <person name="Copeland A."/>
            <person name="Barry K.W."/>
            <person name="Cichocki N."/>
            <person name="Veneault-Fourrey C."/>
            <person name="LaButti K."/>
            <person name="Lindquist E.A."/>
            <person name="Lipzen A."/>
            <person name="Lundell T."/>
            <person name="Morin E."/>
            <person name="Murat C."/>
            <person name="Sun H."/>
            <person name="Tunlid A."/>
            <person name="Henrissat B."/>
            <person name="Grigoriev I.V."/>
            <person name="Hibbett D.S."/>
            <person name="Martin F."/>
            <person name="Nordberg H.P."/>
            <person name="Cantor M.N."/>
            <person name="Hua S.X."/>
        </authorList>
    </citation>
    <scope>NUCLEOTIDE SEQUENCE [LARGE SCALE GENOMIC DNA]</scope>
    <source>
        <strain evidence="2 3">ATCC 200175</strain>
    </source>
</reference>
<feature type="region of interest" description="Disordered" evidence="1">
    <location>
        <begin position="1"/>
        <end position="24"/>
    </location>
</feature>
<dbReference type="Proteomes" id="UP000053647">
    <property type="component" value="Unassembled WGS sequence"/>
</dbReference>
<proteinExistence type="predicted"/>
<evidence type="ECO:0000256" key="1">
    <source>
        <dbReference type="SAM" id="MobiDB-lite"/>
    </source>
</evidence>
<name>A0A0C9ST41_PAXIN</name>
<evidence type="ECO:0000313" key="3">
    <source>
        <dbReference type="Proteomes" id="UP000053647"/>
    </source>
</evidence>
<dbReference type="AlphaFoldDB" id="A0A0C9ST41"/>
<accession>A0A0C9ST41</accession>